<dbReference type="Proteomes" id="UP000441586">
    <property type="component" value="Unassembled WGS sequence"/>
</dbReference>
<comment type="caution">
    <text evidence="2">The sequence shown here is derived from an EMBL/GenBank/DDBJ whole genome shotgun (WGS) entry which is preliminary data.</text>
</comment>
<name>A0A6A4RCD0_9RHOB</name>
<sequence>MIETHAEHPLEALEQRTATLLDGLREGRRRERQLSSEHQRMADERQRLMEECERLASERERLSAELNAELTAARERQRELESQLG</sequence>
<dbReference type="AlphaFoldDB" id="A0A6A4RCD0"/>
<organism evidence="2 3">
    <name type="scientific">Parasedimentitalea maritima</name>
    <dbReference type="NCBI Taxonomy" id="2578117"/>
    <lineage>
        <taxon>Bacteria</taxon>
        <taxon>Pseudomonadati</taxon>
        <taxon>Pseudomonadota</taxon>
        <taxon>Alphaproteobacteria</taxon>
        <taxon>Rhodobacterales</taxon>
        <taxon>Paracoccaceae</taxon>
        <taxon>Parasedimentitalea</taxon>
    </lineage>
</organism>
<evidence type="ECO:0000256" key="1">
    <source>
        <dbReference type="SAM" id="MobiDB-lite"/>
    </source>
</evidence>
<protein>
    <submittedName>
        <fullName evidence="2">Uncharacterized protein</fullName>
    </submittedName>
</protein>
<proteinExistence type="predicted"/>
<reference evidence="2 3" key="1">
    <citation type="submission" date="2019-12" db="EMBL/GenBank/DDBJ databases">
        <authorList>
            <person name="Zhang Y.-J."/>
        </authorList>
    </citation>
    <scope>NUCLEOTIDE SEQUENCE [LARGE SCALE GENOMIC DNA]</scope>
    <source>
        <strain evidence="2 3">H18S-6</strain>
    </source>
</reference>
<gene>
    <name evidence="2" type="ORF">GP644_23860</name>
</gene>
<dbReference type="EMBL" id="WSFO01000113">
    <property type="protein sequence ID" value="KAE9623136.1"/>
    <property type="molecule type" value="Genomic_DNA"/>
</dbReference>
<evidence type="ECO:0000313" key="3">
    <source>
        <dbReference type="Proteomes" id="UP000441586"/>
    </source>
</evidence>
<feature type="region of interest" description="Disordered" evidence="1">
    <location>
        <begin position="24"/>
        <end position="45"/>
    </location>
</feature>
<feature type="non-terminal residue" evidence="2">
    <location>
        <position position="85"/>
    </location>
</feature>
<evidence type="ECO:0000313" key="2">
    <source>
        <dbReference type="EMBL" id="KAE9623136.1"/>
    </source>
</evidence>
<accession>A0A6A4RCD0</accession>